<reference evidence="2 3" key="1">
    <citation type="submission" date="2020-03" db="EMBL/GenBank/DDBJ databases">
        <title>Sphingomonas sp. nov., isolated from fish.</title>
        <authorList>
            <person name="Hyun D.-W."/>
            <person name="Bae J.-W."/>
        </authorList>
    </citation>
    <scope>NUCLEOTIDE SEQUENCE [LARGE SCALE GENOMIC DNA]</scope>
    <source>
        <strain evidence="2 3">HDW15B</strain>
    </source>
</reference>
<evidence type="ECO:0000313" key="3">
    <source>
        <dbReference type="Proteomes" id="UP000503222"/>
    </source>
</evidence>
<feature type="domain" description="PilZ" evidence="1">
    <location>
        <begin position="8"/>
        <end position="86"/>
    </location>
</feature>
<proteinExistence type="predicted"/>
<sequence>MTDASGTERREANRSSVLLMRTLVHGDKESVVRLLNLSEGGASVQSNDLPPPGFPVALRRGENSIRGHIAWKRGEEAGLQFESPVTRSEVLRPIPAPRRQAQVQPRRPALRSNMSNEEVLDLQRMARLAGIVIA</sequence>
<name>A0A6G7YMR3_9SPHN</name>
<evidence type="ECO:0000313" key="2">
    <source>
        <dbReference type="EMBL" id="QIK78030.1"/>
    </source>
</evidence>
<dbReference type="GO" id="GO:0035438">
    <property type="term" value="F:cyclic-di-GMP binding"/>
    <property type="evidence" value="ECO:0007669"/>
    <property type="project" value="InterPro"/>
</dbReference>
<dbReference type="Proteomes" id="UP000503222">
    <property type="component" value="Chromosome"/>
</dbReference>
<accession>A0A6G7YMR3</accession>
<dbReference type="RefSeq" id="WP_166410424.1">
    <property type="nucleotide sequence ID" value="NZ_CP049869.1"/>
</dbReference>
<dbReference type="InterPro" id="IPR009875">
    <property type="entry name" value="PilZ_domain"/>
</dbReference>
<gene>
    <name evidence="2" type="ORF">G7077_03000</name>
</gene>
<organism evidence="2 3">
    <name type="scientific">Sphingomonas piscis</name>
    <dbReference type="NCBI Taxonomy" id="2714943"/>
    <lineage>
        <taxon>Bacteria</taxon>
        <taxon>Pseudomonadati</taxon>
        <taxon>Pseudomonadota</taxon>
        <taxon>Alphaproteobacteria</taxon>
        <taxon>Sphingomonadales</taxon>
        <taxon>Sphingomonadaceae</taxon>
        <taxon>Sphingomonas</taxon>
    </lineage>
</organism>
<keyword evidence="3" id="KW-1185">Reference proteome</keyword>
<dbReference type="Gene3D" id="2.40.10.220">
    <property type="entry name" value="predicted glycosyltransferase like domains"/>
    <property type="match status" value="1"/>
</dbReference>
<dbReference type="EMBL" id="CP049869">
    <property type="protein sequence ID" value="QIK78030.1"/>
    <property type="molecule type" value="Genomic_DNA"/>
</dbReference>
<dbReference type="KEGG" id="spii:G7077_03000"/>
<protein>
    <submittedName>
        <fullName evidence="2">PilZ domain-containing protein</fullName>
    </submittedName>
</protein>
<dbReference type="Pfam" id="PF07238">
    <property type="entry name" value="PilZ"/>
    <property type="match status" value="1"/>
</dbReference>
<evidence type="ECO:0000259" key="1">
    <source>
        <dbReference type="Pfam" id="PF07238"/>
    </source>
</evidence>
<dbReference type="SUPFAM" id="SSF141371">
    <property type="entry name" value="PilZ domain-like"/>
    <property type="match status" value="1"/>
</dbReference>
<dbReference type="AlphaFoldDB" id="A0A6G7YMR3"/>